<accession>A0ABS9TWP1</accession>
<dbReference type="RefSeq" id="WP_241050786.1">
    <property type="nucleotide sequence ID" value="NZ_JAKZBV010000001.1"/>
</dbReference>
<protein>
    <recommendedName>
        <fullName evidence="3">DUF559 domain-containing protein</fullName>
    </recommendedName>
</protein>
<evidence type="ECO:0000313" key="1">
    <source>
        <dbReference type="EMBL" id="MCH6468791.1"/>
    </source>
</evidence>
<proteinExistence type="predicted"/>
<comment type="caution">
    <text evidence="1">The sequence shown here is derived from an EMBL/GenBank/DDBJ whole genome shotgun (WGS) entry which is preliminary data.</text>
</comment>
<sequence length="307" mass="34501">MQLELPHPGPWQAFELADRLASPKAAERLVQAGVLVRIRHGAYFVADEWRKLSPENRHLAALAAHYDNASRRREIGFDYSHLSAARLHGIHLWNPDPYVHLTMPRCPSNQGRASDVRVHSAILGEDDRSSIRGLPATSLERTVVDCARILRRGQAQIVVDHGVRLGADPSRVTELLADAQGKRGVRIARAAWDMASGLCESPGESLLRYVLSRMPFPLPAQQVEVPTRLGTYRLDFAWVKIKLGLEFDGDVKYFAYDPTADVLLRERKRERALIEEGWILLRVEWKDLFDEAALRRRIGSALAAAGL</sequence>
<reference evidence="1 2" key="1">
    <citation type="submission" date="2022-03" db="EMBL/GenBank/DDBJ databases">
        <title>Sinomonas sp. isolated from a soil.</title>
        <authorList>
            <person name="Han J."/>
            <person name="Kim D.-U."/>
        </authorList>
    </citation>
    <scope>NUCLEOTIDE SEQUENCE [LARGE SCALE GENOMIC DNA]</scope>
    <source>
        <strain evidence="1 2">5-5</strain>
    </source>
</reference>
<dbReference type="EMBL" id="JAKZBV010000001">
    <property type="protein sequence ID" value="MCH6468791.1"/>
    <property type="molecule type" value="Genomic_DNA"/>
</dbReference>
<organism evidence="1 2">
    <name type="scientific">Sinomonas terrae</name>
    <dbReference type="NCBI Taxonomy" id="2908838"/>
    <lineage>
        <taxon>Bacteria</taxon>
        <taxon>Bacillati</taxon>
        <taxon>Actinomycetota</taxon>
        <taxon>Actinomycetes</taxon>
        <taxon>Micrococcales</taxon>
        <taxon>Micrococcaceae</taxon>
        <taxon>Sinomonas</taxon>
    </lineage>
</organism>
<dbReference type="Gene3D" id="3.40.960.10">
    <property type="entry name" value="VSR Endonuclease"/>
    <property type="match status" value="1"/>
</dbReference>
<dbReference type="InterPro" id="IPR011335">
    <property type="entry name" value="Restrct_endonuc-II-like"/>
</dbReference>
<evidence type="ECO:0008006" key="3">
    <source>
        <dbReference type="Google" id="ProtNLM"/>
    </source>
</evidence>
<gene>
    <name evidence="1" type="ORF">L0M17_02105</name>
</gene>
<dbReference type="SUPFAM" id="SSF52980">
    <property type="entry name" value="Restriction endonuclease-like"/>
    <property type="match status" value="1"/>
</dbReference>
<keyword evidence="2" id="KW-1185">Reference proteome</keyword>
<evidence type="ECO:0000313" key="2">
    <source>
        <dbReference type="Proteomes" id="UP001202922"/>
    </source>
</evidence>
<dbReference type="Proteomes" id="UP001202922">
    <property type="component" value="Unassembled WGS sequence"/>
</dbReference>
<name>A0ABS9TWP1_9MICC</name>